<evidence type="ECO:0000313" key="2">
    <source>
        <dbReference type="Proteomes" id="UP001295684"/>
    </source>
</evidence>
<evidence type="ECO:0000313" key="1">
    <source>
        <dbReference type="EMBL" id="CAI2382543.1"/>
    </source>
</evidence>
<keyword evidence="2" id="KW-1185">Reference proteome</keyword>
<reference evidence="1" key="1">
    <citation type="submission" date="2023-07" db="EMBL/GenBank/DDBJ databases">
        <authorList>
            <consortium name="AG Swart"/>
            <person name="Singh M."/>
            <person name="Singh A."/>
            <person name="Seah K."/>
            <person name="Emmerich C."/>
        </authorList>
    </citation>
    <scope>NUCLEOTIDE SEQUENCE</scope>
    <source>
        <strain evidence="1">DP1</strain>
    </source>
</reference>
<accession>A0AAD1XZJ5</accession>
<sequence>MEGAMKAPDMKTRTNTQNCAKFIPDKKLSQEDCGRIKTVFDQCTDIIKDLKEVRQNMRKYDNSKQDKVYKFAKDFESKVRRLNELAPTLDGIQLPPDLIALINYDLKTASMEESKDEKETTKDSILKKFHEDLNDRVLYSTQLGRGTNKAFKKLERQMKKKVQSVIADI</sequence>
<comment type="caution">
    <text evidence="1">The sequence shown here is derived from an EMBL/GenBank/DDBJ whole genome shotgun (WGS) entry which is preliminary data.</text>
</comment>
<proteinExistence type="predicted"/>
<protein>
    <submittedName>
        <fullName evidence="1">Uncharacterized protein</fullName>
    </submittedName>
</protein>
<gene>
    <name evidence="1" type="ORF">ECRASSUSDP1_LOCUS24020</name>
</gene>
<dbReference type="EMBL" id="CAMPGE010024729">
    <property type="protein sequence ID" value="CAI2382543.1"/>
    <property type="molecule type" value="Genomic_DNA"/>
</dbReference>
<name>A0AAD1XZJ5_EUPCR</name>
<organism evidence="1 2">
    <name type="scientific">Euplotes crassus</name>
    <dbReference type="NCBI Taxonomy" id="5936"/>
    <lineage>
        <taxon>Eukaryota</taxon>
        <taxon>Sar</taxon>
        <taxon>Alveolata</taxon>
        <taxon>Ciliophora</taxon>
        <taxon>Intramacronucleata</taxon>
        <taxon>Spirotrichea</taxon>
        <taxon>Hypotrichia</taxon>
        <taxon>Euplotida</taxon>
        <taxon>Euplotidae</taxon>
        <taxon>Moneuplotes</taxon>
    </lineage>
</organism>
<dbReference type="AlphaFoldDB" id="A0AAD1XZJ5"/>
<dbReference type="Proteomes" id="UP001295684">
    <property type="component" value="Unassembled WGS sequence"/>
</dbReference>